<dbReference type="GO" id="GO:0061711">
    <property type="term" value="F:tRNA N(6)-L-threonylcarbamoyladenine synthase activity"/>
    <property type="evidence" value="ECO:0007669"/>
    <property type="project" value="UniProtKB-EC"/>
</dbReference>
<dbReference type="Gene3D" id="3.30.420.40">
    <property type="match status" value="2"/>
</dbReference>
<dbReference type="PANTHER" id="PTHR11735:SF6">
    <property type="entry name" value="TRNA N6-ADENOSINE THREONYLCARBAMOYLTRANSFERASE, MITOCHONDRIAL"/>
    <property type="match status" value="1"/>
</dbReference>
<keyword evidence="3 7" id="KW-0819">tRNA processing</keyword>
<evidence type="ECO:0000313" key="10">
    <source>
        <dbReference type="Proteomes" id="UP001162031"/>
    </source>
</evidence>
<protein>
    <recommendedName>
        <fullName evidence="1">N(6)-L-threonylcarbamoyladenine synthase</fullName>
        <ecNumber evidence="1">2.3.1.234</ecNumber>
    </recommendedName>
</protein>
<dbReference type="GO" id="GO:0046872">
    <property type="term" value="F:metal ion binding"/>
    <property type="evidence" value="ECO:0007669"/>
    <property type="project" value="UniProtKB-KW"/>
</dbReference>
<dbReference type="EMBL" id="CANTFL010001211">
    <property type="protein sequence ID" value="CAI5734166.1"/>
    <property type="molecule type" value="Genomic_DNA"/>
</dbReference>
<keyword evidence="5 7" id="KW-0012">Acyltransferase</keyword>
<dbReference type="InterPro" id="IPR000905">
    <property type="entry name" value="Gcp-like_dom"/>
</dbReference>
<proteinExistence type="inferred from homology"/>
<reference evidence="9" key="1">
    <citation type="submission" date="2022-12" db="EMBL/GenBank/DDBJ databases">
        <authorList>
            <person name="Webb A."/>
        </authorList>
    </citation>
    <scope>NUCLEOTIDE SEQUENCE</scope>
    <source>
        <strain evidence="9">Hp1</strain>
    </source>
</reference>
<comment type="subunit">
    <text evidence="7">Homodimer.</text>
</comment>
<keyword evidence="7" id="KW-0496">Mitochondrion</keyword>
<evidence type="ECO:0000256" key="5">
    <source>
        <dbReference type="ARBA" id="ARBA00023315"/>
    </source>
</evidence>
<dbReference type="InterPro" id="IPR017861">
    <property type="entry name" value="KAE1/TsaD"/>
</dbReference>
<keyword evidence="10" id="KW-1185">Reference proteome</keyword>
<dbReference type="CDD" id="cd24134">
    <property type="entry name" value="ASKHA_NBD_OSGEPL1_QRI7_euk"/>
    <property type="match status" value="1"/>
</dbReference>
<name>A0AAV0UFZ9_HYABA</name>
<dbReference type="GO" id="GO:0002949">
    <property type="term" value="P:tRNA threonylcarbamoyladenosine modification"/>
    <property type="evidence" value="ECO:0007669"/>
    <property type="project" value="UniProtKB-UniRule"/>
</dbReference>
<accession>A0AAV0UFZ9</accession>
<dbReference type="NCBIfam" id="TIGR03723">
    <property type="entry name" value="T6A_TsaD_YgjD"/>
    <property type="match status" value="1"/>
</dbReference>
<comment type="cofactor">
    <cofactor evidence="7">
        <name>a divalent metal cation</name>
        <dbReference type="ChEBI" id="CHEBI:60240"/>
    </cofactor>
    <text evidence="7">Binds 1 divalent metal cation per subunit.</text>
</comment>
<evidence type="ECO:0000256" key="4">
    <source>
        <dbReference type="ARBA" id="ARBA00022723"/>
    </source>
</evidence>
<dbReference type="Pfam" id="PF00814">
    <property type="entry name" value="TsaD"/>
    <property type="match status" value="1"/>
</dbReference>
<comment type="catalytic activity">
    <reaction evidence="6 7">
        <text>L-threonylcarbamoyladenylate + adenosine(37) in tRNA = N(6)-L-threonylcarbamoyladenosine(37) in tRNA + AMP + H(+)</text>
        <dbReference type="Rhea" id="RHEA:37059"/>
        <dbReference type="Rhea" id="RHEA-COMP:10162"/>
        <dbReference type="Rhea" id="RHEA-COMP:10163"/>
        <dbReference type="ChEBI" id="CHEBI:15378"/>
        <dbReference type="ChEBI" id="CHEBI:73682"/>
        <dbReference type="ChEBI" id="CHEBI:74411"/>
        <dbReference type="ChEBI" id="CHEBI:74418"/>
        <dbReference type="ChEBI" id="CHEBI:456215"/>
        <dbReference type="EC" id="2.3.1.234"/>
    </reaction>
</comment>
<comment type="similarity">
    <text evidence="7">Belongs to the KAE1 / TsaD family.</text>
</comment>
<evidence type="ECO:0000256" key="2">
    <source>
        <dbReference type="ARBA" id="ARBA00022679"/>
    </source>
</evidence>
<dbReference type="EC" id="2.3.1.234" evidence="1"/>
<dbReference type="PANTHER" id="PTHR11735">
    <property type="entry name" value="TRNA N6-ADENOSINE THREONYLCARBAMOYLTRANSFERASE"/>
    <property type="match status" value="1"/>
</dbReference>
<organism evidence="9 10">
    <name type="scientific">Hyaloperonospora brassicae</name>
    <name type="common">Brassica downy mildew</name>
    <name type="synonym">Peronospora brassicae</name>
    <dbReference type="NCBI Taxonomy" id="162125"/>
    <lineage>
        <taxon>Eukaryota</taxon>
        <taxon>Sar</taxon>
        <taxon>Stramenopiles</taxon>
        <taxon>Oomycota</taxon>
        <taxon>Peronosporomycetes</taxon>
        <taxon>Peronosporales</taxon>
        <taxon>Peronosporaceae</taxon>
        <taxon>Hyaloperonospora</taxon>
    </lineage>
</organism>
<evidence type="ECO:0000256" key="3">
    <source>
        <dbReference type="ARBA" id="ARBA00022694"/>
    </source>
</evidence>
<dbReference type="SUPFAM" id="SSF53067">
    <property type="entry name" value="Actin-like ATPase domain"/>
    <property type="match status" value="1"/>
</dbReference>
<evidence type="ECO:0000256" key="7">
    <source>
        <dbReference type="HAMAP-Rule" id="MF_03179"/>
    </source>
</evidence>
<sequence>MCSILLRPLVRCSLPRAVLTTRYASYVLGIETSCDDTAAAVLTQDGRVLSSVVSSQWELNATWKGIVPALAARAHADNLSHVINAAMEQSGLTSVQQLSAVAVTSGPGLAPCLDVGLQTARQMCLENPDIAFLQINHLEAHVLVSRLPRLETPRPEFPFVALLVSGGHCCLVLAKGLGDYELLGKTVDDSIGEAYDKVARMLEITSSTGQGVHGGKLIEEMARRGNDCAFPFTEPMKHRKDCDFSYSGIKTAMLREVKKLDAIDEKTKEDLCASFQRTAVDHLVTRTLRACRWSKERVGDSLSTLVVCGGVASNQYLRRRMQTAAETEEVVAVFPPAKYCTDNGVMVAWAGLERYAKGMRSEPETARYQPRWPLETLHPM</sequence>
<dbReference type="Proteomes" id="UP001162031">
    <property type="component" value="Unassembled WGS sequence"/>
</dbReference>
<dbReference type="HAMAP" id="MF_01445">
    <property type="entry name" value="TsaD"/>
    <property type="match status" value="1"/>
</dbReference>
<evidence type="ECO:0000259" key="8">
    <source>
        <dbReference type="Pfam" id="PF00814"/>
    </source>
</evidence>
<evidence type="ECO:0000256" key="1">
    <source>
        <dbReference type="ARBA" id="ARBA00012156"/>
    </source>
</evidence>
<evidence type="ECO:0000313" key="9">
    <source>
        <dbReference type="EMBL" id="CAI5734166.1"/>
    </source>
</evidence>
<dbReference type="PRINTS" id="PR00789">
    <property type="entry name" value="OSIALOPTASE"/>
</dbReference>
<comment type="function">
    <text evidence="7">Required for the formation of a threonylcarbamoyl group on adenosine at position 37 (t(6)A37) in mitochondrial tRNAs that read codons beginning with adenine. Probably involved in the transfer of the threonylcarbamoyl moiety of threonylcarbamoyl-AMP (TC-AMP) to the N6 group of A37. Involved in mitochondrial genome maintenance.</text>
</comment>
<dbReference type="InterPro" id="IPR022450">
    <property type="entry name" value="TsaD"/>
</dbReference>
<evidence type="ECO:0000256" key="6">
    <source>
        <dbReference type="ARBA" id="ARBA00048117"/>
    </source>
</evidence>
<dbReference type="GO" id="GO:0005739">
    <property type="term" value="C:mitochondrion"/>
    <property type="evidence" value="ECO:0007669"/>
    <property type="project" value="UniProtKB-SubCell"/>
</dbReference>
<gene>
    <name evidence="9" type="ORF">HBR001_LOCUS6072</name>
</gene>
<feature type="domain" description="Gcp-like" evidence="8">
    <location>
        <begin position="48"/>
        <end position="349"/>
    </location>
</feature>
<dbReference type="NCBIfam" id="TIGR00329">
    <property type="entry name" value="gcp_kae1"/>
    <property type="match status" value="1"/>
</dbReference>
<comment type="caution">
    <text evidence="9">The sequence shown here is derived from an EMBL/GenBank/DDBJ whole genome shotgun (WGS) entry which is preliminary data.</text>
</comment>
<keyword evidence="4 7" id="KW-0479">Metal-binding</keyword>
<dbReference type="InterPro" id="IPR043129">
    <property type="entry name" value="ATPase_NBD"/>
</dbReference>
<comment type="subcellular location">
    <subcellularLocation>
        <location evidence="7">Mitochondrion</location>
    </subcellularLocation>
</comment>
<dbReference type="AlphaFoldDB" id="A0AAV0UFZ9"/>
<keyword evidence="2 7" id="KW-0808">Transferase</keyword>